<feature type="binding site" evidence="10">
    <location>
        <position position="136"/>
    </location>
    <ligand>
        <name>substrate</name>
    </ligand>
</feature>
<keyword evidence="4 12" id="KW-0378">Hydrolase</keyword>
<evidence type="ECO:0000313" key="14">
    <source>
        <dbReference type="Proteomes" id="UP000480178"/>
    </source>
</evidence>
<evidence type="ECO:0000313" key="13">
    <source>
        <dbReference type="EMBL" id="QHT69424.1"/>
    </source>
</evidence>
<dbReference type="GO" id="GO:0005829">
    <property type="term" value="C:cytosol"/>
    <property type="evidence" value="ECO:0007669"/>
    <property type="project" value="TreeGrafter"/>
</dbReference>
<dbReference type="Proteomes" id="UP000480178">
    <property type="component" value="Chromosome"/>
</dbReference>
<dbReference type="InterPro" id="IPR017736">
    <property type="entry name" value="Glyco_hydro_1_beta-glucosidase"/>
</dbReference>
<evidence type="ECO:0000256" key="10">
    <source>
        <dbReference type="PIRSR" id="PIRSR617736-2"/>
    </source>
</evidence>
<dbReference type="NCBIfam" id="TIGR03356">
    <property type="entry name" value="BGL"/>
    <property type="match status" value="1"/>
</dbReference>
<proteinExistence type="inferred from homology"/>
<evidence type="ECO:0000256" key="1">
    <source>
        <dbReference type="ARBA" id="ARBA00000448"/>
    </source>
</evidence>
<keyword evidence="7 12" id="KW-0326">Glycosidase</keyword>
<dbReference type="GO" id="GO:0008422">
    <property type="term" value="F:beta-glucosidase activity"/>
    <property type="evidence" value="ECO:0007669"/>
    <property type="project" value="UniProtKB-EC"/>
</dbReference>
<feature type="active site" description="Proton donor" evidence="9">
    <location>
        <position position="181"/>
    </location>
</feature>
<sequence length="458" mass="53409">MGIHFSQPAQQAAGFALRRSDFGENFKWGVSVAAYQVEGAHTVDKGPSIWDVFSNKRGNIYLNHHGNIACNFYNGYRDDLQLMRSLHIPNFRFSLAWSRIMPTGRYPVNQKGIDYYNYLIDHCLELGIEPWVTLYHWDLPHALELKGGWTNRDIIGWFKDFVEVCVKNFGDRVRYWMVLNEPMVFTGAGYFLGIHAPGKRWMKNFIPAVHHAALCQAEGARVVKSLRPQAEVGTTFSGSHIEPYRHTERDRKAAQRIDALLNRLFIEPSLGLGYPVADLPFLKRIDKYYKSEDDHLLPFNYDFIGVQVYTREMVSHTWLMPFINADLVKANKRKVPTTLMNWEVYPESIYHLLKQYARYEDIKKIYVTENGAAFTDTVQDGAVHDPQRKQYLQDHITQVYRAKGEGVQVEGYFIWTFTDNFEWAMGYHPRFGIVYVDFATQQRIIKSSGHWYRDFLKE</sequence>
<organism evidence="13 14">
    <name type="scientific">Rhodocytophaga rosea</name>
    <dbReference type="NCBI Taxonomy" id="2704465"/>
    <lineage>
        <taxon>Bacteria</taxon>
        <taxon>Pseudomonadati</taxon>
        <taxon>Bacteroidota</taxon>
        <taxon>Cytophagia</taxon>
        <taxon>Cytophagales</taxon>
        <taxon>Rhodocytophagaceae</taxon>
        <taxon>Rhodocytophaga</taxon>
    </lineage>
</organism>
<feature type="binding site" evidence="10">
    <location>
        <position position="180"/>
    </location>
    <ligand>
        <name>substrate</name>
    </ligand>
</feature>
<dbReference type="AlphaFoldDB" id="A0A6C0GNK1"/>
<gene>
    <name evidence="13" type="ORF">GXP67_23660</name>
</gene>
<dbReference type="InterPro" id="IPR033132">
    <property type="entry name" value="GH_1_N_CS"/>
</dbReference>
<dbReference type="PROSITE" id="PS00572">
    <property type="entry name" value="GLYCOSYL_HYDROL_F1_1"/>
    <property type="match status" value="1"/>
</dbReference>
<evidence type="ECO:0000256" key="7">
    <source>
        <dbReference type="ARBA" id="ARBA00023295"/>
    </source>
</evidence>
<dbReference type="EC" id="3.2.1.21" evidence="3 12"/>
<dbReference type="PANTHER" id="PTHR10353:SF36">
    <property type="entry name" value="LP05116P"/>
    <property type="match status" value="1"/>
</dbReference>
<dbReference type="PRINTS" id="PR00131">
    <property type="entry name" value="GLHYDRLASE1"/>
</dbReference>
<comment type="catalytic activity">
    <reaction evidence="1 12">
        <text>Hydrolysis of terminal, non-reducing beta-D-glucosyl residues with release of beta-D-glucose.</text>
        <dbReference type="EC" id="3.2.1.21"/>
    </reaction>
</comment>
<dbReference type="Gene3D" id="3.20.20.80">
    <property type="entry name" value="Glycosidases"/>
    <property type="match status" value="1"/>
</dbReference>
<feature type="binding site" evidence="10">
    <location>
        <position position="415"/>
    </location>
    <ligand>
        <name>substrate</name>
    </ligand>
</feature>
<feature type="binding site" evidence="10">
    <location>
        <begin position="422"/>
        <end position="423"/>
    </location>
    <ligand>
        <name>substrate</name>
    </ligand>
</feature>
<evidence type="ECO:0000256" key="11">
    <source>
        <dbReference type="PROSITE-ProRule" id="PRU10055"/>
    </source>
</evidence>
<feature type="binding site" evidence="10">
    <location>
        <position position="36"/>
    </location>
    <ligand>
        <name>substrate</name>
    </ligand>
</feature>
<dbReference type="PANTHER" id="PTHR10353">
    <property type="entry name" value="GLYCOSYL HYDROLASE"/>
    <property type="match status" value="1"/>
</dbReference>
<name>A0A6C0GNK1_9BACT</name>
<dbReference type="GO" id="GO:0030245">
    <property type="term" value="P:cellulose catabolic process"/>
    <property type="evidence" value="ECO:0007669"/>
    <property type="project" value="UniProtKB-KW"/>
</dbReference>
<dbReference type="SUPFAM" id="SSF51445">
    <property type="entry name" value="(Trans)glycosidases"/>
    <property type="match status" value="1"/>
</dbReference>
<dbReference type="InterPro" id="IPR017853">
    <property type="entry name" value="GH"/>
</dbReference>
<accession>A0A6C0GNK1</accession>
<evidence type="ECO:0000256" key="3">
    <source>
        <dbReference type="ARBA" id="ARBA00012744"/>
    </source>
</evidence>
<dbReference type="PROSITE" id="PS00653">
    <property type="entry name" value="GLYCOSYL_HYDROL_F1_2"/>
    <property type="match status" value="1"/>
</dbReference>
<evidence type="ECO:0000256" key="9">
    <source>
        <dbReference type="PIRSR" id="PIRSR617736-1"/>
    </source>
</evidence>
<dbReference type="FunFam" id="3.20.20.80:FF:000004">
    <property type="entry name" value="Beta-glucosidase 6-phospho-beta-glucosidase"/>
    <property type="match status" value="1"/>
</dbReference>
<keyword evidence="6" id="KW-0119">Carbohydrate metabolism</keyword>
<evidence type="ECO:0000256" key="6">
    <source>
        <dbReference type="ARBA" id="ARBA00023277"/>
    </source>
</evidence>
<dbReference type="RefSeq" id="WP_162445413.1">
    <property type="nucleotide sequence ID" value="NZ_CP048222.1"/>
</dbReference>
<feature type="binding site" evidence="10">
    <location>
        <position position="309"/>
    </location>
    <ligand>
        <name>substrate</name>
    </ligand>
</feature>
<feature type="active site" description="Nucleophile" evidence="9 11">
    <location>
        <position position="369"/>
    </location>
</feature>
<comment type="similarity">
    <text evidence="2 12">Belongs to the glycosyl hydrolase 1 family.</text>
</comment>
<dbReference type="Pfam" id="PF00232">
    <property type="entry name" value="Glyco_hydro_1"/>
    <property type="match status" value="1"/>
</dbReference>
<evidence type="ECO:0000256" key="2">
    <source>
        <dbReference type="ARBA" id="ARBA00010838"/>
    </source>
</evidence>
<dbReference type="InterPro" id="IPR018120">
    <property type="entry name" value="Glyco_hydro_1_AS"/>
</dbReference>
<evidence type="ECO:0000256" key="4">
    <source>
        <dbReference type="ARBA" id="ARBA00022801"/>
    </source>
</evidence>
<reference evidence="13 14" key="1">
    <citation type="submission" date="2020-01" db="EMBL/GenBank/DDBJ databases">
        <authorList>
            <person name="Kim M.K."/>
        </authorList>
    </citation>
    <scope>NUCLEOTIDE SEQUENCE [LARGE SCALE GENOMIC DNA]</scope>
    <source>
        <strain evidence="13 14">172606-1</strain>
    </source>
</reference>
<evidence type="ECO:0000256" key="8">
    <source>
        <dbReference type="ARBA" id="ARBA00023326"/>
    </source>
</evidence>
<evidence type="ECO:0000256" key="5">
    <source>
        <dbReference type="ARBA" id="ARBA00023001"/>
    </source>
</evidence>
<dbReference type="KEGG" id="rhoz:GXP67_23660"/>
<keyword evidence="8" id="KW-0624">Polysaccharide degradation</keyword>
<dbReference type="EMBL" id="CP048222">
    <property type="protein sequence ID" value="QHT69424.1"/>
    <property type="molecule type" value="Genomic_DNA"/>
</dbReference>
<protein>
    <recommendedName>
        <fullName evidence="3 12">Beta-glucosidase</fullName>
        <ecNumber evidence="3 12">3.2.1.21</ecNumber>
    </recommendedName>
</protein>
<keyword evidence="5" id="KW-0136">Cellulose degradation</keyword>
<keyword evidence="14" id="KW-1185">Reference proteome</keyword>
<dbReference type="InterPro" id="IPR001360">
    <property type="entry name" value="Glyco_hydro_1"/>
</dbReference>
<evidence type="ECO:0000256" key="12">
    <source>
        <dbReference type="RuleBase" id="RU361175"/>
    </source>
</evidence>